<dbReference type="InterPro" id="IPR018934">
    <property type="entry name" value="RIO_dom"/>
</dbReference>
<evidence type="ECO:0000256" key="7">
    <source>
        <dbReference type="ARBA" id="ARBA00047899"/>
    </source>
</evidence>
<gene>
    <name evidence="11" type="ORF">NYR54_02585</name>
</gene>
<dbReference type="InterPro" id="IPR011009">
    <property type="entry name" value="Kinase-like_dom_sf"/>
</dbReference>
<keyword evidence="4" id="KW-0547">Nucleotide-binding</keyword>
<comment type="catalytic activity">
    <reaction evidence="7">
        <text>L-threonyl-[protein] + ATP = O-phospho-L-threonyl-[protein] + ADP + H(+)</text>
        <dbReference type="Rhea" id="RHEA:46608"/>
        <dbReference type="Rhea" id="RHEA-COMP:11060"/>
        <dbReference type="Rhea" id="RHEA-COMP:11605"/>
        <dbReference type="ChEBI" id="CHEBI:15378"/>
        <dbReference type="ChEBI" id="CHEBI:30013"/>
        <dbReference type="ChEBI" id="CHEBI:30616"/>
        <dbReference type="ChEBI" id="CHEBI:61977"/>
        <dbReference type="ChEBI" id="CHEBI:456216"/>
        <dbReference type="EC" id="2.7.11.1"/>
    </reaction>
</comment>
<keyword evidence="6" id="KW-0067">ATP-binding</keyword>
<evidence type="ECO:0000256" key="5">
    <source>
        <dbReference type="ARBA" id="ARBA00022777"/>
    </source>
</evidence>
<dbReference type="GO" id="GO:0005524">
    <property type="term" value="F:ATP binding"/>
    <property type="evidence" value="ECO:0007669"/>
    <property type="project" value="UniProtKB-KW"/>
</dbReference>
<feature type="domain" description="RIO-type" evidence="10">
    <location>
        <begin position="40"/>
        <end position="177"/>
    </location>
</feature>
<evidence type="ECO:0000313" key="11">
    <source>
        <dbReference type="EMBL" id="MCT8989187.1"/>
    </source>
</evidence>
<feature type="region of interest" description="Disordered" evidence="9">
    <location>
        <begin position="273"/>
        <end position="296"/>
    </location>
</feature>
<dbReference type="EMBL" id="JAODNV010000004">
    <property type="protein sequence ID" value="MCT8989187.1"/>
    <property type="molecule type" value="Genomic_DNA"/>
</dbReference>
<name>A0A9X2X520_9HYPH</name>
<keyword evidence="3" id="KW-0808">Transferase</keyword>
<dbReference type="Proteomes" id="UP001149009">
    <property type="component" value="Unassembled WGS sequence"/>
</dbReference>
<keyword evidence="12" id="KW-1185">Reference proteome</keyword>
<dbReference type="RefSeq" id="WP_261513884.1">
    <property type="nucleotide sequence ID" value="NZ_JAODNV010000004.1"/>
</dbReference>
<comment type="caution">
    <text evidence="11">The sequence shown here is derived from an EMBL/GenBank/DDBJ whole genome shotgun (WGS) entry which is preliminary data.</text>
</comment>
<evidence type="ECO:0000313" key="12">
    <source>
        <dbReference type="Proteomes" id="UP001149009"/>
    </source>
</evidence>
<proteinExistence type="predicted"/>
<dbReference type="EC" id="2.7.11.1" evidence="1"/>
<evidence type="ECO:0000256" key="6">
    <source>
        <dbReference type="ARBA" id="ARBA00022840"/>
    </source>
</evidence>
<evidence type="ECO:0000256" key="4">
    <source>
        <dbReference type="ARBA" id="ARBA00022741"/>
    </source>
</evidence>
<comment type="catalytic activity">
    <reaction evidence="8">
        <text>L-seryl-[protein] + ATP = O-phospho-L-seryl-[protein] + ADP + H(+)</text>
        <dbReference type="Rhea" id="RHEA:17989"/>
        <dbReference type="Rhea" id="RHEA-COMP:9863"/>
        <dbReference type="Rhea" id="RHEA-COMP:11604"/>
        <dbReference type="ChEBI" id="CHEBI:15378"/>
        <dbReference type="ChEBI" id="CHEBI:29999"/>
        <dbReference type="ChEBI" id="CHEBI:30616"/>
        <dbReference type="ChEBI" id="CHEBI:83421"/>
        <dbReference type="ChEBI" id="CHEBI:456216"/>
        <dbReference type="EC" id="2.7.11.1"/>
    </reaction>
</comment>
<dbReference type="Pfam" id="PF01163">
    <property type="entry name" value="RIO1"/>
    <property type="match status" value="1"/>
</dbReference>
<evidence type="ECO:0000256" key="3">
    <source>
        <dbReference type="ARBA" id="ARBA00022679"/>
    </source>
</evidence>
<evidence type="ECO:0000256" key="9">
    <source>
        <dbReference type="SAM" id="MobiDB-lite"/>
    </source>
</evidence>
<reference evidence="11" key="1">
    <citation type="submission" date="2022-08" db="EMBL/GenBank/DDBJ databases">
        <title>Chelativorans sichuanense sp. nov., a paraffin oil-degrading bacterium isolated from a mixture of oil-based drill cuttings and paddy soil.</title>
        <authorList>
            <person name="Yu J."/>
            <person name="Liu H."/>
            <person name="Chen Q."/>
        </authorList>
    </citation>
    <scope>NUCLEOTIDE SEQUENCE</scope>
    <source>
        <strain evidence="11">SCAU 2101</strain>
    </source>
</reference>
<protein>
    <recommendedName>
        <fullName evidence="1">non-specific serine/threonine protein kinase</fullName>
        <ecNumber evidence="1">2.7.11.1</ecNumber>
    </recommendedName>
</protein>
<keyword evidence="2" id="KW-0723">Serine/threonine-protein kinase</keyword>
<evidence type="ECO:0000256" key="1">
    <source>
        <dbReference type="ARBA" id="ARBA00012513"/>
    </source>
</evidence>
<accession>A0A9X2X520</accession>
<organism evidence="11 12">
    <name type="scientific">Chelativorans petroleitrophicus</name>
    <dbReference type="NCBI Taxonomy" id="2975484"/>
    <lineage>
        <taxon>Bacteria</taxon>
        <taxon>Pseudomonadati</taxon>
        <taxon>Pseudomonadota</taxon>
        <taxon>Alphaproteobacteria</taxon>
        <taxon>Hyphomicrobiales</taxon>
        <taxon>Phyllobacteriaceae</taxon>
        <taxon>Chelativorans</taxon>
    </lineage>
</organism>
<dbReference type="SUPFAM" id="SSF56112">
    <property type="entry name" value="Protein kinase-like (PK-like)"/>
    <property type="match status" value="1"/>
</dbReference>
<evidence type="ECO:0000256" key="8">
    <source>
        <dbReference type="ARBA" id="ARBA00048679"/>
    </source>
</evidence>
<dbReference type="AlphaFoldDB" id="A0A9X2X520"/>
<evidence type="ECO:0000256" key="2">
    <source>
        <dbReference type="ARBA" id="ARBA00022527"/>
    </source>
</evidence>
<sequence>MARLAKEGWPDAPSQHALAELQRLLASGERKRIASAVLNGRRIWIKRYDTERKPLAKRLHELLSPLAPKAFMRASPLVNAQRAVERELRKMEAFRTAGFAVPPLVCSGEAVIVLGHVNGIAAGALLELRETDPQAHDDLLIGTAAALGRVHAAGLCHGRPHVRDMFLEEGRWGFIDFEEEPEAVMPLRTAQARDLWLLFLQISSRALLPETQDKALAAYLANAPAGVLDALLPIVGFFSPLLPPLALLEKMAALGSDGRRILKGTEFLKRALSQESAPAGQRQGAAVLTEGVKEGP</sequence>
<keyword evidence="5" id="KW-0418">Kinase</keyword>
<evidence type="ECO:0000259" key="10">
    <source>
        <dbReference type="Pfam" id="PF01163"/>
    </source>
</evidence>
<dbReference type="GO" id="GO:0004674">
    <property type="term" value="F:protein serine/threonine kinase activity"/>
    <property type="evidence" value="ECO:0007669"/>
    <property type="project" value="UniProtKB-KW"/>
</dbReference>